<evidence type="ECO:0000313" key="5">
    <source>
        <dbReference type="EnsemblProtists" id="PYU1_T011671"/>
    </source>
</evidence>
<reference evidence="6" key="1">
    <citation type="journal article" date="2010" name="Genome Biol.">
        <title>Genome sequence of the necrotrophic plant pathogen Pythium ultimum reveals original pathogenicity mechanisms and effector repertoire.</title>
        <authorList>
            <person name="Levesque C.A."/>
            <person name="Brouwer H."/>
            <person name="Cano L."/>
            <person name="Hamilton J.P."/>
            <person name="Holt C."/>
            <person name="Huitema E."/>
            <person name="Raffaele S."/>
            <person name="Robideau G.P."/>
            <person name="Thines M."/>
            <person name="Win J."/>
            <person name="Zerillo M.M."/>
            <person name="Beakes G.W."/>
            <person name="Boore J.L."/>
            <person name="Busam D."/>
            <person name="Dumas B."/>
            <person name="Ferriera S."/>
            <person name="Fuerstenberg S.I."/>
            <person name="Gachon C.M."/>
            <person name="Gaulin E."/>
            <person name="Govers F."/>
            <person name="Grenville-Briggs L."/>
            <person name="Horner N."/>
            <person name="Hostetler J."/>
            <person name="Jiang R.H."/>
            <person name="Johnson J."/>
            <person name="Krajaejun T."/>
            <person name="Lin H."/>
            <person name="Meijer H.J."/>
            <person name="Moore B."/>
            <person name="Morris P."/>
            <person name="Phuntmart V."/>
            <person name="Puiu D."/>
            <person name="Shetty J."/>
            <person name="Stajich J.E."/>
            <person name="Tripathy S."/>
            <person name="Wawra S."/>
            <person name="van West P."/>
            <person name="Whitty B.R."/>
            <person name="Coutinho P.M."/>
            <person name="Henrissat B."/>
            <person name="Martin F."/>
            <person name="Thomas P.D."/>
            <person name="Tyler B.M."/>
            <person name="De Vries R.P."/>
            <person name="Kamoun S."/>
            <person name="Yandell M."/>
            <person name="Tisserat N."/>
            <person name="Buell C.R."/>
        </authorList>
    </citation>
    <scope>NUCLEOTIDE SEQUENCE</scope>
    <source>
        <strain evidence="6">DAOM:BR144</strain>
    </source>
</reference>
<comment type="cofactor">
    <cofactor evidence="1">
        <name>Mg(2+)</name>
        <dbReference type="ChEBI" id="CHEBI:18420"/>
    </cofactor>
</comment>
<dbReference type="VEuPathDB" id="FungiDB:PYU1_G011645"/>
<evidence type="ECO:0000256" key="3">
    <source>
        <dbReference type="ARBA" id="ARBA00022801"/>
    </source>
</evidence>
<dbReference type="GO" id="GO:0052751">
    <property type="term" value="F:GDP-mannose hydrolase activity"/>
    <property type="evidence" value="ECO:0007669"/>
    <property type="project" value="TreeGrafter"/>
</dbReference>
<name>K3X372_GLOUD</name>
<reference evidence="6" key="2">
    <citation type="submission" date="2010-04" db="EMBL/GenBank/DDBJ databases">
        <authorList>
            <person name="Buell R."/>
            <person name="Hamilton J."/>
            <person name="Hostetler J."/>
        </authorList>
    </citation>
    <scope>NUCLEOTIDE SEQUENCE [LARGE SCALE GENOMIC DNA]</scope>
    <source>
        <strain evidence="6">DAOM:BR144</strain>
    </source>
</reference>
<keyword evidence="6" id="KW-1185">Reference proteome</keyword>
<proteinExistence type="predicted"/>
<dbReference type="AlphaFoldDB" id="K3X372"/>
<evidence type="ECO:0000256" key="4">
    <source>
        <dbReference type="ARBA" id="ARBA00022842"/>
    </source>
</evidence>
<dbReference type="EnsemblProtists" id="PYU1_T011671">
    <property type="protein sequence ID" value="PYU1_T011671"/>
    <property type="gene ID" value="PYU1_G011645"/>
</dbReference>
<evidence type="ECO:0000256" key="2">
    <source>
        <dbReference type="ARBA" id="ARBA00022723"/>
    </source>
</evidence>
<accession>K3X372</accession>
<dbReference type="EMBL" id="GL376611">
    <property type="status" value="NOT_ANNOTATED_CDS"/>
    <property type="molecule type" value="Genomic_DNA"/>
</dbReference>
<organism evidence="5 6">
    <name type="scientific">Globisporangium ultimum (strain ATCC 200006 / CBS 805.95 / DAOM BR144)</name>
    <name type="common">Pythium ultimum</name>
    <dbReference type="NCBI Taxonomy" id="431595"/>
    <lineage>
        <taxon>Eukaryota</taxon>
        <taxon>Sar</taxon>
        <taxon>Stramenopiles</taxon>
        <taxon>Oomycota</taxon>
        <taxon>Peronosporomycetes</taxon>
        <taxon>Pythiales</taxon>
        <taxon>Pythiaceae</taxon>
        <taxon>Globisporangium</taxon>
    </lineage>
</organism>
<keyword evidence="2" id="KW-0479">Metal-binding</keyword>
<dbReference type="PANTHER" id="PTHR31835">
    <property type="entry name" value="URIDINE DIPHOSPHATE GLUCOSE PYROPHOSPHATASE"/>
    <property type="match status" value="1"/>
</dbReference>
<dbReference type="eggNOG" id="ENOG502QRSW">
    <property type="taxonomic scope" value="Eukaryota"/>
</dbReference>
<reference evidence="5" key="3">
    <citation type="submission" date="2015-02" db="UniProtKB">
        <authorList>
            <consortium name="EnsemblProtists"/>
        </authorList>
    </citation>
    <scope>IDENTIFICATION</scope>
    <source>
        <strain evidence="5">DAOM BR144</strain>
    </source>
</reference>
<dbReference type="SUPFAM" id="SSF55811">
    <property type="entry name" value="Nudix"/>
    <property type="match status" value="1"/>
</dbReference>
<dbReference type="OMA" id="LCTDDGQ"/>
<evidence type="ECO:0008006" key="7">
    <source>
        <dbReference type="Google" id="ProtNLM"/>
    </source>
</evidence>
<dbReference type="HOGENOM" id="CLU_061819_2_0_1"/>
<keyword evidence="3" id="KW-0378">Hydrolase</keyword>
<evidence type="ECO:0000256" key="1">
    <source>
        <dbReference type="ARBA" id="ARBA00001946"/>
    </source>
</evidence>
<dbReference type="PANTHER" id="PTHR31835:SF1">
    <property type="entry name" value="URIDINE DIPHOSPHATE GLUCOSE PYROPHOSPHATASE NUDT22"/>
    <property type="match status" value="1"/>
</dbReference>
<dbReference type="Gene3D" id="3.90.79.10">
    <property type="entry name" value="Nucleoside Triphosphate Pyrophosphohydrolase"/>
    <property type="match status" value="1"/>
</dbReference>
<protein>
    <recommendedName>
        <fullName evidence="7">Nudix hydrolase domain-containing protein</fullName>
    </recommendedName>
</protein>
<evidence type="ECO:0000313" key="6">
    <source>
        <dbReference type="Proteomes" id="UP000019132"/>
    </source>
</evidence>
<sequence>MRRLPWEKLMSFRVSSFVAPRSSNGATSPLSRLGSGASSGPFRLEQVRIRLTPEANRHVHPSAAMESAIDAVWREYKERSPRLFNATKFRLQSYQEIADKSDTHASPSNAQPKLLTLEWGITDYKTYLGTCCSTNVTQLLADGKRLAANEDEFAFLSRKVGVAAVVETSDGKIALIKRSNSVGVYQDMFDTPGGHPEPSHIGLTAEMLEAFQRDAKKAERGVMEDAAGQEFFASIVNEVHEEINLSDDQIRPPLLLGVVLQADAATPSFSKVFKRRAAGTVPRGPKGQV</sequence>
<dbReference type="GO" id="GO:0046872">
    <property type="term" value="F:metal ion binding"/>
    <property type="evidence" value="ECO:0007669"/>
    <property type="project" value="UniProtKB-KW"/>
</dbReference>
<dbReference type="InterPro" id="IPR015797">
    <property type="entry name" value="NUDIX_hydrolase-like_dom_sf"/>
</dbReference>
<dbReference type="InterPro" id="IPR055295">
    <property type="entry name" value="NUDT22/NUDT9-like"/>
</dbReference>
<keyword evidence="4" id="KW-0460">Magnesium</keyword>
<dbReference type="InParanoid" id="K3X372"/>
<dbReference type="Proteomes" id="UP000019132">
    <property type="component" value="Unassembled WGS sequence"/>
</dbReference>